<reference evidence="1 2" key="1">
    <citation type="journal article" date="2014" name="Genome Announc.">
        <title>Draft Genome Sequence of the Antitrypanosomally Active Sponge-Associated Bacterium Actinokineospora sp. Strain EG49.</title>
        <authorList>
            <person name="Harjes J."/>
            <person name="Ryu T."/>
            <person name="Abdelmohsen U.R."/>
            <person name="Moitinho-Silva L."/>
            <person name="Horn H."/>
            <person name="Ravasi T."/>
            <person name="Hentschel U."/>
        </authorList>
    </citation>
    <scope>NUCLEOTIDE SEQUENCE [LARGE SCALE GENOMIC DNA]</scope>
    <source>
        <strain evidence="1 2">EG49</strain>
    </source>
</reference>
<gene>
    <name evidence="1" type="ORF">UO65_6029</name>
</gene>
<keyword evidence="2" id="KW-1185">Reference proteome</keyword>
<dbReference type="Proteomes" id="UP000019277">
    <property type="component" value="Unassembled WGS sequence"/>
</dbReference>
<accession>W7ICZ7</accession>
<dbReference type="AlphaFoldDB" id="W7ICZ7"/>
<name>W7ICZ7_9PSEU</name>
<organism evidence="1 2">
    <name type="scientific">Actinokineospora spheciospongiae</name>
    <dbReference type="NCBI Taxonomy" id="909613"/>
    <lineage>
        <taxon>Bacteria</taxon>
        <taxon>Bacillati</taxon>
        <taxon>Actinomycetota</taxon>
        <taxon>Actinomycetes</taxon>
        <taxon>Pseudonocardiales</taxon>
        <taxon>Pseudonocardiaceae</taxon>
        <taxon>Actinokineospora</taxon>
    </lineage>
</organism>
<comment type="caution">
    <text evidence="1">The sequence shown here is derived from an EMBL/GenBank/DDBJ whole genome shotgun (WGS) entry which is preliminary data.</text>
</comment>
<evidence type="ECO:0000313" key="1">
    <source>
        <dbReference type="EMBL" id="EWC58675.1"/>
    </source>
</evidence>
<protein>
    <submittedName>
        <fullName evidence="1">Uncharacterized protein</fullName>
    </submittedName>
</protein>
<proteinExistence type="predicted"/>
<evidence type="ECO:0000313" key="2">
    <source>
        <dbReference type="Proteomes" id="UP000019277"/>
    </source>
</evidence>
<dbReference type="EMBL" id="AYXG01000231">
    <property type="protein sequence ID" value="EWC58675.1"/>
    <property type="molecule type" value="Genomic_DNA"/>
</dbReference>
<sequence length="84" mass="8907">MPEFPHRRHPSPVKVLPPPWIVGDNPTSGQTAYPITGWAAQARSPAGTARLSVRAPEVLGVRIVPRWSGPDAAGNTNVKVLPPG</sequence>